<dbReference type="PANTHER" id="PTHR46114">
    <property type="entry name" value="APPLE DOMAIN-CONTAINING PROTEIN"/>
    <property type="match status" value="1"/>
</dbReference>
<gene>
    <name evidence="1" type="ORF">AVEN_166756_1</name>
</gene>
<dbReference type="AlphaFoldDB" id="A0A4Y2BN94"/>
<comment type="caution">
    <text evidence="1">The sequence shown here is derived from an EMBL/GenBank/DDBJ whole genome shotgun (WGS) entry which is preliminary data.</text>
</comment>
<sequence length="187" mass="21505">MKLGDQNKSWTPKTVFYICVEDLRRWSKSTEKAFLFGIPMIWREPKNHTDDWFFFFFCSSDLSGYNFKNKKNILYPNHQSALRPVLHNLGIPVIPKNIEDLSPDSDSDSMIQDNDDPQLFAQMELNDLVQDLGLSKEPTEILGSRLKGKKMLAAGTCTALYGNREQEFTSYFSQDGNLVYCSDILLD</sequence>
<dbReference type="EMBL" id="BGPR01000096">
    <property type="protein sequence ID" value="GBL93711.1"/>
    <property type="molecule type" value="Genomic_DNA"/>
</dbReference>
<evidence type="ECO:0000313" key="2">
    <source>
        <dbReference type="Proteomes" id="UP000499080"/>
    </source>
</evidence>
<accession>A0A4Y2BN94</accession>
<organism evidence="1 2">
    <name type="scientific">Araneus ventricosus</name>
    <name type="common">Orbweaver spider</name>
    <name type="synonym">Epeira ventricosa</name>
    <dbReference type="NCBI Taxonomy" id="182803"/>
    <lineage>
        <taxon>Eukaryota</taxon>
        <taxon>Metazoa</taxon>
        <taxon>Ecdysozoa</taxon>
        <taxon>Arthropoda</taxon>
        <taxon>Chelicerata</taxon>
        <taxon>Arachnida</taxon>
        <taxon>Araneae</taxon>
        <taxon>Araneomorphae</taxon>
        <taxon>Entelegynae</taxon>
        <taxon>Araneoidea</taxon>
        <taxon>Araneidae</taxon>
        <taxon>Araneus</taxon>
    </lineage>
</organism>
<evidence type="ECO:0000313" key="1">
    <source>
        <dbReference type="EMBL" id="GBL93711.1"/>
    </source>
</evidence>
<protein>
    <submittedName>
        <fullName evidence="1">Uncharacterized protein</fullName>
    </submittedName>
</protein>
<name>A0A4Y2BN94_ARAVE</name>
<dbReference type="PANTHER" id="PTHR46114:SF1">
    <property type="entry name" value="ZAD DOMAIN-CONTAINING PROTEIN"/>
    <property type="match status" value="1"/>
</dbReference>
<keyword evidence="2" id="KW-1185">Reference proteome</keyword>
<proteinExistence type="predicted"/>
<reference evidence="1 2" key="1">
    <citation type="journal article" date="2019" name="Sci. Rep.">
        <title>Orb-weaving spider Araneus ventricosus genome elucidates the spidroin gene catalogue.</title>
        <authorList>
            <person name="Kono N."/>
            <person name="Nakamura H."/>
            <person name="Ohtoshi R."/>
            <person name="Moran D.A.P."/>
            <person name="Shinohara A."/>
            <person name="Yoshida Y."/>
            <person name="Fujiwara M."/>
            <person name="Mori M."/>
            <person name="Tomita M."/>
            <person name="Arakawa K."/>
        </authorList>
    </citation>
    <scope>NUCLEOTIDE SEQUENCE [LARGE SCALE GENOMIC DNA]</scope>
</reference>
<dbReference type="OrthoDB" id="7699741at2759"/>
<dbReference type="Proteomes" id="UP000499080">
    <property type="component" value="Unassembled WGS sequence"/>
</dbReference>